<gene>
    <name evidence="3" type="primary">Adama6</name>
</gene>
<protein>
    <submittedName>
        <fullName evidence="3">Antigen 6</fullName>
    </submittedName>
</protein>
<dbReference type="EMBL" id="U63410">
    <property type="protein sequence ID" value="AAB61984.1"/>
    <property type="molecule type" value="mRNA"/>
</dbReference>
<evidence type="ECO:0000313" key="3">
    <source>
        <dbReference type="EMBL" id="AAB61984.1"/>
    </source>
</evidence>
<evidence type="ECO:0000256" key="1">
    <source>
        <dbReference type="SAM" id="Coils"/>
    </source>
</evidence>
<evidence type="ECO:0000259" key="2">
    <source>
        <dbReference type="SMART" id="SM00721"/>
    </source>
</evidence>
<organism evidence="3">
    <name type="scientific">Echinococcus multilocularis</name>
    <name type="common">Fox tapeworm</name>
    <dbReference type="NCBI Taxonomy" id="6211"/>
    <lineage>
        <taxon>Eukaryota</taxon>
        <taxon>Metazoa</taxon>
        <taxon>Spiralia</taxon>
        <taxon>Lophotrochozoa</taxon>
        <taxon>Platyhelminthes</taxon>
        <taxon>Cestoda</taxon>
        <taxon>Eucestoda</taxon>
        <taxon>Cyclophyllidea</taxon>
        <taxon>Taeniidae</taxon>
        <taxon>Echinococcus</taxon>
    </lineage>
</organism>
<reference evidence="3" key="1">
    <citation type="submission" date="1996-07" db="EMBL/GenBank/DDBJ databases">
        <title>Echinococcus antigen 6 is a stage-specific expressed protein.</title>
        <authorList>
            <person name="Siles-Lucas M."/>
            <person name="Felleisen R."/>
            <person name="Gottstein B."/>
        </authorList>
    </citation>
    <scope>NUCLEOTIDE SEQUENCE</scope>
</reference>
<proteinExistence type="evidence at transcript level"/>
<dbReference type="AlphaFoldDB" id="Q24901"/>
<dbReference type="InterPro" id="IPR027267">
    <property type="entry name" value="AH/BAR_dom_sf"/>
</dbReference>
<dbReference type="InterPro" id="IPR004148">
    <property type="entry name" value="BAR_dom"/>
</dbReference>
<name>Q24901_ECHMU</name>
<feature type="domain" description="BAR" evidence="2">
    <location>
        <begin position="1"/>
        <end position="192"/>
    </location>
</feature>
<dbReference type="GO" id="GO:0005737">
    <property type="term" value="C:cytoplasm"/>
    <property type="evidence" value="ECO:0007669"/>
    <property type="project" value="InterPro"/>
</dbReference>
<accession>Q24793</accession>
<accession>Q24901</accession>
<sequence length="261" mass="29429">MKAWISKIITATEEFVDINIASKVVDAFQKNTEKITTTDKLGTALEQVASQSEKAAPQLSKMLTEAADVHQRMATARKNFNSEVNTTFIEDLKNFLNTTLSEAQKAKTKLEEVRLDLDSDKTKLKNAKTAEQKAKWEAEVRKDESDFDRVHQESLTIFEKTCKEFDGLTVQLVGSNPCREELLRSLCQRVQYDAGRVEARFVLASSISPPPPLACPHAPSLCLYSKRKIIHYILTHTHTLTVTYCVYLLGLCQIKLKSDFA</sequence>
<dbReference type="Pfam" id="PF03114">
    <property type="entry name" value="BAR"/>
    <property type="match status" value="1"/>
</dbReference>
<feature type="non-terminal residue" evidence="3">
    <location>
        <position position="261"/>
    </location>
</feature>
<dbReference type="Gene3D" id="1.20.1270.60">
    <property type="entry name" value="Arfaptin homology (AH) domain/BAR domain"/>
    <property type="match status" value="1"/>
</dbReference>
<dbReference type="SUPFAM" id="SSF103657">
    <property type="entry name" value="BAR/IMD domain-like"/>
    <property type="match status" value="1"/>
</dbReference>
<keyword evidence="1" id="KW-0175">Coiled coil</keyword>
<dbReference type="SMART" id="SM00721">
    <property type="entry name" value="BAR"/>
    <property type="match status" value="1"/>
</dbReference>
<feature type="coiled-coil region" evidence="1">
    <location>
        <begin position="93"/>
        <end position="130"/>
    </location>
</feature>